<accession>A0ABM1C348</accession>
<feature type="non-terminal residue" evidence="8">
    <location>
        <position position="408"/>
    </location>
</feature>
<evidence type="ECO:0000256" key="6">
    <source>
        <dbReference type="SAM" id="Phobius"/>
    </source>
</evidence>
<keyword evidence="7" id="KW-1185">Reference proteome</keyword>
<keyword evidence="3 6" id="KW-0812">Transmembrane</keyword>
<keyword evidence="5 6" id="KW-0472">Membrane</keyword>
<evidence type="ECO:0000256" key="4">
    <source>
        <dbReference type="ARBA" id="ARBA00022989"/>
    </source>
</evidence>
<dbReference type="SUPFAM" id="SSF103473">
    <property type="entry name" value="MFS general substrate transporter"/>
    <property type="match status" value="1"/>
</dbReference>
<feature type="transmembrane region" description="Helical" evidence="6">
    <location>
        <begin position="38"/>
        <end position="63"/>
    </location>
</feature>
<evidence type="ECO:0000256" key="5">
    <source>
        <dbReference type="ARBA" id="ARBA00023136"/>
    </source>
</evidence>
<feature type="transmembrane region" description="Helical" evidence="6">
    <location>
        <begin position="331"/>
        <end position="353"/>
    </location>
</feature>
<keyword evidence="2" id="KW-0813">Transport</keyword>
<reference evidence="8" key="1">
    <citation type="submission" date="2025-08" db="UniProtKB">
        <authorList>
            <consortium name="RefSeq"/>
        </authorList>
    </citation>
    <scope>IDENTIFICATION</scope>
    <source>
        <tissue evidence="8">Muscle</tissue>
    </source>
</reference>
<feature type="transmembrane region" description="Helical" evidence="6">
    <location>
        <begin position="373"/>
        <end position="395"/>
    </location>
</feature>
<feature type="transmembrane region" description="Helical" evidence="6">
    <location>
        <begin position="221"/>
        <end position="241"/>
    </location>
</feature>
<evidence type="ECO:0000256" key="3">
    <source>
        <dbReference type="ARBA" id="ARBA00022692"/>
    </source>
</evidence>
<keyword evidence="4 6" id="KW-1133">Transmembrane helix</keyword>
<sequence>MAQGLPLHDEEKFSYVNQDSYQEGCGKLESLKTPLYNWLHLIGINLLSLGLDLCASGGFTYIPPLMLKNGFSERWMTFTLGVGPFISLSLVPFIGKQSDHCQSRWGRRRPFILALSVMMLLSLIFIPFCHELSMYTFPGVSWAAAAFLAVGVVLLDFTSQALMNPCRVLVLDILSLSGDQNLGCTVYSCMLNIGGCIGYFITTLNWGSTQLGLVMGSQEKAVFSLMTVLFFVFLIINLTLAKEVPYCPINRDLDVSEKYKSYPVIIETETIKKNAAIQIMEKTAKLHQCDQDLNSPHHNCMTNGKVHQSRPACLEKVTFFCKISLYRISRVILLCCIKLTQALSLCLVVFYHIGRLIGLPLQLLLSPFFQLKGYLQMPSSLFHLFLVSLIGWMGIMCHDMFYTDFVGQ</sequence>
<dbReference type="RefSeq" id="XP_013793350.1">
    <property type="nucleotide sequence ID" value="XM_013937896.2"/>
</dbReference>
<evidence type="ECO:0000313" key="7">
    <source>
        <dbReference type="Proteomes" id="UP000694941"/>
    </source>
</evidence>
<name>A0ABM1C348_LIMPO</name>
<feature type="transmembrane region" description="Helical" evidence="6">
    <location>
        <begin position="111"/>
        <end position="128"/>
    </location>
</feature>
<organism evidence="7 8">
    <name type="scientific">Limulus polyphemus</name>
    <name type="common">Atlantic horseshoe crab</name>
    <dbReference type="NCBI Taxonomy" id="6850"/>
    <lineage>
        <taxon>Eukaryota</taxon>
        <taxon>Metazoa</taxon>
        <taxon>Ecdysozoa</taxon>
        <taxon>Arthropoda</taxon>
        <taxon>Chelicerata</taxon>
        <taxon>Merostomata</taxon>
        <taxon>Xiphosura</taxon>
        <taxon>Limulidae</taxon>
        <taxon>Limulus</taxon>
    </lineage>
</organism>
<dbReference type="Proteomes" id="UP000694941">
    <property type="component" value="Unplaced"/>
</dbReference>
<evidence type="ECO:0000256" key="1">
    <source>
        <dbReference type="ARBA" id="ARBA00004141"/>
    </source>
</evidence>
<feature type="transmembrane region" description="Helical" evidence="6">
    <location>
        <begin position="75"/>
        <end position="95"/>
    </location>
</feature>
<feature type="transmembrane region" description="Helical" evidence="6">
    <location>
        <begin position="140"/>
        <end position="162"/>
    </location>
</feature>
<gene>
    <name evidence="8" type="primary">LOC106477311</name>
</gene>
<evidence type="ECO:0000256" key="2">
    <source>
        <dbReference type="ARBA" id="ARBA00022448"/>
    </source>
</evidence>
<feature type="transmembrane region" description="Helical" evidence="6">
    <location>
        <begin position="182"/>
        <end position="201"/>
    </location>
</feature>
<dbReference type="PANTHER" id="PTHR19432:SF37">
    <property type="entry name" value="SOLUTE CARRIER FAMILY 45 MEMBER 3"/>
    <property type="match status" value="1"/>
</dbReference>
<comment type="subcellular location">
    <subcellularLocation>
        <location evidence="1">Membrane</location>
        <topology evidence="1">Multi-pass membrane protein</topology>
    </subcellularLocation>
</comment>
<dbReference type="GeneID" id="106477311"/>
<dbReference type="PANTHER" id="PTHR19432">
    <property type="entry name" value="SUGAR TRANSPORTER"/>
    <property type="match status" value="1"/>
</dbReference>
<dbReference type="InterPro" id="IPR036259">
    <property type="entry name" value="MFS_trans_sf"/>
</dbReference>
<evidence type="ECO:0000313" key="8">
    <source>
        <dbReference type="RefSeq" id="XP_013793350.1"/>
    </source>
</evidence>
<proteinExistence type="predicted"/>
<protein>
    <submittedName>
        <fullName evidence="8">Solute carrier family 45 member 3-like</fullName>
    </submittedName>
</protein>